<dbReference type="AlphaFoldDB" id="A0A395NBM6"/>
<dbReference type="InterPro" id="IPR011009">
    <property type="entry name" value="Kinase-like_dom_sf"/>
</dbReference>
<dbReference type="STRING" id="490622.A0A395NBM6"/>
<dbReference type="PANTHER" id="PTHR21310:SF13">
    <property type="entry name" value="AMINOGLYCOSIDE PHOSPHOTRANSFERASE DOMAIN-CONTAINING PROTEIN"/>
    <property type="match status" value="1"/>
</dbReference>
<keyword evidence="2" id="KW-1185">Reference proteome</keyword>
<evidence type="ECO:0000313" key="1">
    <source>
        <dbReference type="EMBL" id="RFU73334.1"/>
    </source>
</evidence>
<dbReference type="PANTHER" id="PTHR21310">
    <property type="entry name" value="AMINOGLYCOSIDE PHOSPHOTRANSFERASE-RELATED-RELATED"/>
    <property type="match status" value="1"/>
</dbReference>
<organism evidence="1 2">
    <name type="scientific">Trichoderma arundinaceum</name>
    <dbReference type="NCBI Taxonomy" id="490622"/>
    <lineage>
        <taxon>Eukaryota</taxon>
        <taxon>Fungi</taxon>
        <taxon>Dikarya</taxon>
        <taxon>Ascomycota</taxon>
        <taxon>Pezizomycotina</taxon>
        <taxon>Sordariomycetes</taxon>
        <taxon>Hypocreomycetidae</taxon>
        <taxon>Hypocreales</taxon>
        <taxon>Hypocreaceae</taxon>
        <taxon>Trichoderma</taxon>
    </lineage>
</organism>
<protein>
    <submittedName>
        <fullName evidence="1">Altered inheritance of mitochondria 9, mitochondrial</fullName>
    </submittedName>
</protein>
<dbReference type="EMBL" id="PXOA01000661">
    <property type="protein sequence ID" value="RFU73334.1"/>
    <property type="molecule type" value="Genomic_DNA"/>
</dbReference>
<dbReference type="SUPFAM" id="SSF56112">
    <property type="entry name" value="Protein kinase-like (PK-like)"/>
    <property type="match status" value="1"/>
</dbReference>
<dbReference type="Gene3D" id="3.30.200.20">
    <property type="entry name" value="Phosphorylase Kinase, domain 1"/>
    <property type="match status" value="1"/>
</dbReference>
<sequence length="119" mass="13487">MPSVARDGLAWDDGGLDLTPVWTREPTLEAIAKVCREKLRIENVGLCEVSFYAQGAFNKLYLARTSQRQLLMRVSLPVYPRNKTRGEVTTLRFLRRETDVPVPEVVAFDDSADNEIGFE</sequence>
<comment type="caution">
    <text evidence="1">The sequence shown here is derived from an EMBL/GenBank/DDBJ whole genome shotgun (WGS) entry which is preliminary data.</text>
</comment>
<accession>A0A395NBM6</accession>
<dbReference type="Proteomes" id="UP000266272">
    <property type="component" value="Unassembled WGS sequence"/>
</dbReference>
<gene>
    <name evidence="1" type="ORF">TARUN_8916</name>
</gene>
<dbReference type="OrthoDB" id="10003767at2759"/>
<reference evidence="1 2" key="1">
    <citation type="journal article" date="2018" name="PLoS Pathog.">
        <title>Evolution of structural diversity of trichothecenes, a family of toxins produced by plant pathogenic and entomopathogenic fungi.</title>
        <authorList>
            <person name="Proctor R.H."/>
            <person name="McCormick S.P."/>
            <person name="Kim H.S."/>
            <person name="Cardoza R.E."/>
            <person name="Stanley A.M."/>
            <person name="Lindo L."/>
            <person name="Kelly A."/>
            <person name="Brown D.W."/>
            <person name="Lee T."/>
            <person name="Vaughan M.M."/>
            <person name="Alexander N.J."/>
            <person name="Busman M."/>
            <person name="Gutierrez S."/>
        </authorList>
    </citation>
    <scope>NUCLEOTIDE SEQUENCE [LARGE SCALE GENOMIC DNA]</scope>
    <source>
        <strain evidence="1 2">IBT 40837</strain>
    </source>
</reference>
<dbReference type="InterPro" id="IPR051678">
    <property type="entry name" value="AGP_Transferase"/>
</dbReference>
<name>A0A395NBM6_TRIAR</name>
<evidence type="ECO:0000313" key="2">
    <source>
        <dbReference type="Proteomes" id="UP000266272"/>
    </source>
</evidence>
<proteinExistence type="predicted"/>